<evidence type="ECO:0000256" key="1">
    <source>
        <dbReference type="ARBA" id="ARBA00022801"/>
    </source>
</evidence>
<sequence>MFEAMRFAALLHKLHDNDPRAVGAEVALEMATIGGAKVLGLADQVGSLEVGKRADLIVVSMDAARQTPMYNPISHLVYTTHGDDVVTTIVNGRVLMRDQEVLTLDEDIVISEARAMAVEVLEAIGVREPQ</sequence>
<dbReference type="GO" id="GO:0016810">
    <property type="term" value="F:hydrolase activity, acting on carbon-nitrogen (but not peptide) bonds"/>
    <property type="evidence" value="ECO:0007669"/>
    <property type="project" value="InterPro"/>
</dbReference>
<dbReference type="PANTHER" id="PTHR43794">
    <property type="entry name" value="AMINOHYDROLASE SSNA-RELATED"/>
    <property type="match status" value="1"/>
</dbReference>
<dbReference type="EMBL" id="UINC01000113">
    <property type="protein sequence ID" value="SUZ49401.1"/>
    <property type="molecule type" value="Genomic_DNA"/>
</dbReference>
<dbReference type="AlphaFoldDB" id="A0A381N480"/>
<proteinExistence type="predicted"/>
<dbReference type="Gene3D" id="2.30.40.10">
    <property type="entry name" value="Urease, subunit C, domain 1"/>
    <property type="match status" value="1"/>
</dbReference>
<evidence type="ECO:0000313" key="3">
    <source>
        <dbReference type="EMBL" id="SUZ49401.1"/>
    </source>
</evidence>
<keyword evidence="1" id="KW-0378">Hydrolase</keyword>
<gene>
    <name evidence="3" type="ORF">METZ01_LOCUS2255</name>
</gene>
<protein>
    <recommendedName>
        <fullName evidence="2">Amidohydrolase-related domain-containing protein</fullName>
    </recommendedName>
</protein>
<accession>A0A381N480</accession>
<dbReference type="SUPFAM" id="SSF51338">
    <property type="entry name" value="Composite domain of metallo-dependent hydrolases"/>
    <property type="match status" value="1"/>
</dbReference>
<dbReference type="InterPro" id="IPR006680">
    <property type="entry name" value="Amidohydro-rel"/>
</dbReference>
<name>A0A381N480_9ZZZZ</name>
<evidence type="ECO:0000259" key="2">
    <source>
        <dbReference type="Pfam" id="PF01979"/>
    </source>
</evidence>
<feature type="domain" description="Amidohydrolase-related" evidence="2">
    <location>
        <begin position="1"/>
        <end position="94"/>
    </location>
</feature>
<dbReference type="Pfam" id="PF01979">
    <property type="entry name" value="Amidohydro_1"/>
    <property type="match status" value="1"/>
</dbReference>
<dbReference type="InterPro" id="IPR011059">
    <property type="entry name" value="Metal-dep_hydrolase_composite"/>
</dbReference>
<dbReference type="PANTHER" id="PTHR43794:SF11">
    <property type="entry name" value="AMIDOHYDROLASE-RELATED DOMAIN-CONTAINING PROTEIN"/>
    <property type="match status" value="1"/>
</dbReference>
<reference evidence="3" key="1">
    <citation type="submission" date="2018-05" db="EMBL/GenBank/DDBJ databases">
        <authorList>
            <person name="Lanie J.A."/>
            <person name="Ng W.-L."/>
            <person name="Kazmierczak K.M."/>
            <person name="Andrzejewski T.M."/>
            <person name="Davidsen T.M."/>
            <person name="Wayne K.J."/>
            <person name="Tettelin H."/>
            <person name="Glass J.I."/>
            <person name="Rusch D."/>
            <person name="Podicherti R."/>
            <person name="Tsui H.-C.T."/>
            <person name="Winkler M.E."/>
        </authorList>
    </citation>
    <scope>NUCLEOTIDE SEQUENCE</scope>
</reference>
<dbReference type="InterPro" id="IPR050287">
    <property type="entry name" value="MTA/SAH_deaminase"/>
</dbReference>
<organism evidence="3">
    <name type="scientific">marine metagenome</name>
    <dbReference type="NCBI Taxonomy" id="408172"/>
    <lineage>
        <taxon>unclassified sequences</taxon>
        <taxon>metagenomes</taxon>
        <taxon>ecological metagenomes</taxon>
    </lineage>
</organism>
<dbReference type="Gene3D" id="3.20.20.140">
    <property type="entry name" value="Metal-dependent hydrolases"/>
    <property type="match status" value="1"/>
</dbReference>